<dbReference type="VEuPathDB" id="FungiDB:DD237_000506"/>
<comment type="similarity">
    <text evidence="2">Belongs to the COG1 family.</text>
</comment>
<keyword evidence="4" id="KW-0813">Transport</keyword>
<organism evidence="10 11">
    <name type="scientific">Peronospora effusa</name>
    <dbReference type="NCBI Taxonomy" id="542832"/>
    <lineage>
        <taxon>Eukaryota</taxon>
        <taxon>Sar</taxon>
        <taxon>Stramenopiles</taxon>
        <taxon>Oomycota</taxon>
        <taxon>Peronosporomycetes</taxon>
        <taxon>Peronosporales</taxon>
        <taxon>Peronosporaceae</taxon>
        <taxon>Peronospora</taxon>
    </lineage>
</organism>
<evidence type="ECO:0000256" key="3">
    <source>
        <dbReference type="ARBA" id="ARBA00020978"/>
    </source>
</evidence>
<dbReference type="Proteomes" id="UP000282087">
    <property type="component" value="Unassembled WGS sequence"/>
</dbReference>
<comment type="subcellular location">
    <subcellularLocation>
        <location evidence="1">Golgi apparatus membrane</location>
        <topology evidence="1">Peripheral membrane protein</topology>
    </subcellularLocation>
</comment>
<dbReference type="GO" id="GO:0017119">
    <property type="term" value="C:Golgi transport complex"/>
    <property type="evidence" value="ECO:0007669"/>
    <property type="project" value="InterPro"/>
</dbReference>
<evidence type="ECO:0000256" key="7">
    <source>
        <dbReference type="ARBA" id="ARBA00023136"/>
    </source>
</evidence>
<accession>A0A3M6VUP8</accession>
<feature type="compositionally biased region" description="Low complexity" evidence="9">
    <location>
        <begin position="953"/>
        <end position="962"/>
    </location>
</feature>
<sequence>MTINGMNCDGPQPMENAADFLRRLSIADAKVLLERTRKEKEQKTKEMQKMISVRYRDLIESADKIVNMHSAALRLEVSLKEMPEMWKQMEMDLMSALTVESQKIDVSKEETGDAVFEEKALSDKVAFLVEVPEKMWQLLDKGESLSALLLYQEATRIHEECMTRNAEQDFPFLQTQWTCIQCFRPRMVACANSYLTCRGKASQFYADNLCALAVLHDPPFGADKLFEVFLESRSKWLTPICKSGSEKQLAQTSFKKERKLMIILKTISMTIIHTEEIFGNESSVGLLSSISQLPPSVKNELEACISSGKFLQMISKWFQEKRRQVGMVISSIISSIDSILLLSQIQSKMITVNKISGGCQNVQLWHRVLSEAHLSRPESHEKGLAAPVESVFSVLYAEAFRKRTRDLVQNSFVEALEAIKSRLRANLEDTVASISRSDYRLKNVNFYDYFETIQNRAADLDASDLQSVLTEEFLRTLFRIVMFFEQEYPLPGSQSSVAVKGGTQLPSVYFSISNIIAGIVAGFPHEMTKLFPGDSSTVSIPERDLVWLAIGPAFEKYANDGFVDKAQLESAIEEIIEGKKDVQACFIDDELRRVDSLGPHSLYLVSEIKQQASYPQMFVNVLHGLSKKYCEAWASILLGQKIEPLRELMQIEQYDSTNEEWIANHEGWIEQVISDEGHGDDSDESLSESELDPGDEKVWLPWCETPTVSSFLFSCCYSLDDANLLIQSSVGAKEEQIKLMQRTIREVLVEQLTIVSVAVYDAAVSLLVKAKTTQKESVLNFGECCIQQFLFDMYFVRATLGFSDFIRFGWGDELNPEKCSPGLLKLKSLFERMRNFIDLVDWEIYGPQLIENVVLQFRKSRLLFSSLSESNDINKISKLDWPLAHGKEIIIGAQDIRPLARVAEPVARFSLLPVPSNRRKFQRTMSRSSVDDTADSRSRANSSSLFHERAGGDDASGSQSSSMKLQNLLSSSTGSNIFSAATSGTNLLTSAAKGIGFLSSATSNRYF</sequence>
<dbReference type="GO" id="GO:0015031">
    <property type="term" value="P:protein transport"/>
    <property type="evidence" value="ECO:0007669"/>
    <property type="project" value="UniProtKB-KW"/>
</dbReference>
<reference evidence="10 11" key="1">
    <citation type="submission" date="2018-06" db="EMBL/GenBank/DDBJ databases">
        <title>Comparative genomics of downy mildews reveals potential adaptations to biotrophy.</title>
        <authorList>
            <person name="Fletcher K."/>
            <person name="Klosterman S.J."/>
            <person name="Derevnina L."/>
            <person name="Martin F."/>
            <person name="Koike S."/>
            <person name="Reyes Chin-Wo S."/>
            <person name="Mou B."/>
            <person name="Michelmore R."/>
        </authorList>
    </citation>
    <scope>NUCLEOTIDE SEQUENCE [LARGE SCALE GENOMIC DNA]</scope>
    <source>
        <strain evidence="10 11">R14</strain>
    </source>
</reference>
<feature type="coiled-coil region" evidence="8">
    <location>
        <begin position="26"/>
        <end position="53"/>
    </location>
</feature>
<evidence type="ECO:0000313" key="10">
    <source>
        <dbReference type="EMBL" id="RMX70087.1"/>
    </source>
</evidence>
<gene>
    <name evidence="10" type="ORF">DD238_000236</name>
</gene>
<feature type="region of interest" description="Disordered" evidence="9">
    <location>
        <begin position="920"/>
        <end position="963"/>
    </location>
</feature>
<comment type="caution">
    <text evidence="10">The sequence shown here is derived from an EMBL/GenBank/DDBJ whole genome shotgun (WGS) entry which is preliminary data.</text>
</comment>
<protein>
    <recommendedName>
        <fullName evidence="3">Conserved oligomeric Golgi complex subunit 1</fullName>
    </recommendedName>
</protein>
<dbReference type="STRING" id="542832.A0A3M6VUP8"/>
<keyword evidence="8" id="KW-0175">Coiled coil</keyword>
<name>A0A3M6VUP8_9STRA</name>
<proteinExistence type="inferred from homology"/>
<evidence type="ECO:0000256" key="1">
    <source>
        <dbReference type="ARBA" id="ARBA00004395"/>
    </source>
</evidence>
<evidence type="ECO:0000313" key="11">
    <source>
        <dbReference type="Proteomes" id="UP000282087"/>
    </source>
</evidence>
<dbReference type="PANTHER" id="PTHR31658">
    <property type="entry name" value="CONSERVED OLIGOMERIC GOLGI COMPLEX SUBUNIT 1"/>
    <property type="match status" value="1"/>
</dbReference>
<dbReference type="EMBL" id="QLLG01000006">
    <property type="protein sequence ID" value="RMX70087.1"/>
    <property type="molecule type" value="Genomic_DNA"/>
</dbReference>
<dbReference type="GO" id="GO:0000139">
    <property type="term" value="C:Golgi membrane"/>
    <property type="evidence" value="ECO:0007669"/>
    <property type="project" value="UniProtKB-SubCell"/>
</dbReference>
<evidence type="ECO:0000256" key="2">
    <source>
        <dbReference type="ARBA" id="ARBA00006653"/>
    </source>
</evidence>
<evidence type="ECO:0000256" key="8">
    <source>
        <dbReference type="SAM" id="Coils"/>
    </source>
</evidence>
<dbReference type="Pfam" id="PF08700">
    <property type="entry name" value="VPS51_Exo84_N"/>
    <property type="match status" value="1"/>
</dbReference>
<evidence type="ECO:0000256" key="5">
    <source>
        <dbReference type="ARBA" id="ARBA00022927"/>
    </source>
</evidence>
<dbReference type="InterPro" id="IPR033370">
    <property type="entry name" value="COG1"/>
</dbReference>
<evidence type="ECO:0000256" key="6">
    <source>
        <dbReference type="ARBA" id="ARBA00023034"/>
    </source>
</evidence>
<keyword evidence="11" id="KW-1185">Reference proteome</keyword>
<dbReference type="GO" id="GO:0006891">
    <property type="term" value="P:intra-Golgi vesicle-mediated transport"/>
    <property type="evidence" value="ECO:0007669"/>
    <property type="project" value="InterPro"/>
</dbReference>
<dbReference type="AlphaFoldDB" id="A0A3M6VUP8"/>
<evidence type="ECO:0000256" key="9">
    <source>
        <dbReference type="SAM" id="MobiDB-lite"/>
    </source>
</evidence>
<dbReference type="PANTHER" id="PTHR31658:SF0">
    <property type="entry name" value="CONSERVED OLIGOMERIC GOLGI COMPLEX SUBUNIT 1"/>
    <property type="match status" value="1"/>
</dbReference>
<evidence type="ECO:0000256" key="4">
    <source>
        <dbReference type="ARBA" id="ARBA00022448"/>
    </source>
</evidence>
<keyword evidence="5" id="KW-0653">Protein transport</keyword>
<keyword evidence="6" id="KW-0333">Golgi apparatus</keyword>
<keyword evidence="7" id="KW-0472">Membrane</keyword>